<sequence>MSPRLKQAVGSSAHDKRISNPPSSPSAAIIPPTQRCMTASPIGEMASTHALEESAAAEDAVVGHGGCFRIFDGPGEEHLRQHAGPVSGDIDPSCAICGAPPFPECPHESQRLELALDQAQQRWSGMRTIREWVLNHARDQVISTFHQLRGARYQAHLAYLQSLPCFTLYYRYNGAPPIHPTQLQLLHSQIQQANMLFKQGVDEDWRRSCLRYPEVLDYYFDLVQFQVPSDRDPAIVDPRFGAAANERPRIREKRASGDSSTTKEHRKKDRRRSRGRTPPAIPHAPMPGAFH</sequence>
<comment type="caution">
    <text evidence="2">The sequence shown here is derived from an EMBL/GenBank/DDBJ whole genome shotgun (WGS) entry which is preliminary data.</text>
</comment>
<feature type="region of interest" description="Disordered" evidence="1">
    <location>
        <begin position="239"/>
        <end position="291"/>
    </location>
</feature>
<feature type="compositionally biased region" description="Basic residues" evidence="1">
    <location>
        <begin position="264"/>
        <end position="275"/>
    </location>
</feature>
<protein>
    <submittedName>
        <fullName evidence="2">Uncharacterized protein</fullName>
    </submittedName>
</protein>
<dbReference type="Proteomes" id="UP000269539">
    <property type="component" value="Unassembled WGS sequence"/>
</dbReference>
<accession>A0A3M7HD01</accession>
<reference evidence="2 3" key="1">
    <citation type="journal article" date="2018" name="BMC Genomics">
        <title>Genomic evidence for intraspecific hybridization in a clonal and extremely halotolerant yeast.</title>
        <authorList>
            <person name="Gostincar C."/>
            <person name="Stajich J.E."/>
            <person name="Zupancic J."/>
            <person name="Zalar P."/>
            <person name="Gunde-Cimerman N."/>
        </authorList>
    </citation>
    <scope>NUCLEOTIDE SEQUENCE [LARGE SCALE GENOMIC DNA]</scope>
    <source>
        <strain evidence="2 3">EXF-10513</strain>
    </source>
</reference>
<feature type="compositionally biased region" description="Low complexity" evidence="1">
    <location>
        <begin position="19"/>
        <end position="31"/>
    </location>
</feature>
<organism evidence="2 3">
    <name type="scientific">Hortaea werneckii</name>
    <name type="common">Black yeast</name>
    <name type="synonym">Cladosporium werneckii</name>
    <dbReference type="NCBI Taxonomy" id="91943"/>
    <lineage>
        <taxon>Eukaryota</taxon>
        <taxon>Fungi</taxon>
        <taxon>Dikarya</taxon>
        <taxon>Ascomycota</taxon>
        <taxon>Pezizomycotina</taxon>
        <taxon>Dothideomycetes</taxon>
        <taxon>Dothideomycetidae</taxon>
        <taxon>Mycosphaerellales</taxon>
        <taxon>Teratosphaeriaceae</taxon>
        <taxon>Hortaea</taxon>
    </lineage>
</organism>
<proteinExistence type="predicted"/>
<feature type="region of interest" description="Disordered" evidence="1">
    <location>
        <begin position="1"/>
        <end position="31"/>
    </location>
</feature>
<evidence type="ECO:0000313" key="3">
    <source>
        <dbReference type="Proteomes" id="UP000269539"/>
    </source>
</evidence>
<evidence type="ECO:0000313" key="2">
    <source>
        <dbReference type="EMBL" id="RMZ11189.1"/>
    </source>
</evidence>
<dbReference type="EMBL" id="QWIO01000060">
    <property type="protein sequence ID" value="RMZ11189.1"/>
    <property type="molecule type" value="Genomic_DNA"/>
</dbReference>
<dbReference type="AlphaFoldDB" id="A0A3M7HD01"/>
<name>A0A3M7HD01_HORWE</name>
<gene>
    <name evidence="2" type="ORF">D0864_01064</name>
</gene>
<dbReference type="VEuPathDB" id="FungiDB:BTJ68_04508"/>
<feature type="compositionally biased region" description="Basic and acidic residues" evidence="1">
    <location>
        <begin position="246"/>
        <end position="256"/>
    </location>
</feature>
<evidence type="ECO:0000256" key="1">
    <source>
        <dbReference type="SAM" id="MobiDB-lite"/>
    </source>
</evidence>